<dbReference type="InterPro" id="IPR036249">
    <property type="entry name" value="Thioredoxin-like_sf"/>
</dbReference>
<feature type="compositionally biased region" description="Polar residues" evidence="4">
    <location>
        <begin position="91"/>
        <end position="107"/>
    </location>
</feature>
<dbReference type="Gene3D" id="3.40.30.10">
    <property type="entry name" value="Glutaredoxin"/>
    <property type="match status" value="1"/>
</dbReference>
<evidence type="ECO:0000256" key="2">
    <source>
        <dbReference type="ARBA" id="ARBA00022714"/>
    </source>
</evidence>
<dbReference type="PANTHER" id="PTHR45694">
    <property type="entry name" value="GLUTAREDOXIN 2"/>
    <property type="match status" value="1"/>
</dbReference>
<dbReference type="Proteomes" id="UP000774326">
    <property type="component" value="Unassembled WGS sequence"/>
</dbReference>
<dbReference type="InterPro" id="IPR002109">
    <property type="entry name" value="Glutaredoxin"/>
</dbReference>
<feature type="region of interest" description="Disordered" evidence="4">
    <location>
        <begin position="46"/>
        <end position="110"/>
    </location>
</feature>
<dbReference type="InterPro" id="IPR014025">
    <property type="entry name" value="Glutaredoxin_subgr"/>
</dbReference>
<dbReference type="InterPro" id="IPR011899">
    <property type="entry name" value="Glutaredoxin_euk/vir"/>
</dbReference>
<dbReference type="PROSITE" id="PS51354">
    <property type="entry name" value="GLUTAREDOXIN_2"/>
    <property type="match status" value="1"/>
</dbReference>
<dbReference type="CDD" id="cd03419">
    <property type="entry name" value="GRX_GRXh_1_2_like"/>
    <property type="match status" value="1"/>
</dbReference>
<dbReference type="GO" id="GO:0005801">
    <property type="term" value="C:cis-Golgi network"/>
    <property type="evidence" value="ECO:0007669"/>
    <property type="project" value="UniProtKB-ARBA"/>
</dbReference>
<protein>
    <recommendedName>
        <fullName evidence="6">Glutaredoxin domain-containing protein</fullName>
    </recommendedName>
</protein>
<keyword evidence="2" id="KW-0479">Metal-binding</keyword>
<keyword evidence="8" id="KW-1185">Reference proteome</keyword>
<feature type="chain" id="PRO_5040165379" description="Glutaredoxin domain-containing protein" evidence="5">
    <location>
        <begin position="27"/>
        <end position="233"/>
    </location>
</feature>
<gene>
    <name evidence="7" type="ORF">WICPIJ_002827</name>
</gene>
<dbReference type="GO" id="GO:0034599">
    <property type="term" value="P:cellular response to oxidative stress"/>
    <property type="evidence" value="ECO:0007669"/>
    <property type="project" value="TreeGrafter"/>
</dbReference>
<dbReference type="FunFam" id="3.40.30.10:FF:000093">
    <property type="entry name" value="Glutaredoxin 2"/>
    <property type="match status" value="1"/>
</dbReference>
<keyword evidence="3" id="KW-0411">Iron-sulfur</keyword>
<proteinExistence type="inferred from homology"/>
<dbReference type="AlphaFoldDB" id="A0A9P8TNK2"/>
<keyword evidence="5" id="KW-0732">Signal</keyword>
<name>A0A9P8TNK2_WICPI</name>
<dbReference type="EMBL" id="JAEUBG010001567">
    <property type="protein sequence ID" value="KAH3686193.1"/>
    <property type="molecule type" value="Genomic_DNA"/>
</dbReference>
<evidence type="ECO:0000256" key="4">
    <source>
        <dbReference type="SAM" id="MobiDB-lite"/>
    </source>
</evidence>
<keyword evidence="2" id="KW-0408">Iron</keyword>
<evidence type="ECO:0000256" key="5">
    <source>
        <dbReference type="SAM" id="SignalP"/>
    </source>
</evidence>
<reference evidence="7" key="1">
    <citation type="journal article" date="2021" name="Open Biol.">
        <title>Shared evolutionary footprints suggest mitochondrial oxidative damage underlies multiple complex I losses in fungi.</title>
        <authorList>
            <person name="Schikora-Tamarit M.A."/>
            <person name="Marcet-Houben M."/>
            <person name="Nosek J."/>
            <person name="Gabaldon T."/>
        </authorList>
    </citation>
    <scope>NUCLEOTIDE SEQUENCE</scope>
    <source>
        <strain evidence="7">CBS2887</strain>
    </source>
</reference>
<organism evidence="7 8">
    <name type="scientific">Wickerhamomyces pijperi</name>
    <name type="common">Yeast</name>
    <name type="synonym">Pichia pijperi</name>
    <dbReference type="NCBI Taxonomy" id="599730"/>
    <lineage>
        <taxon>Eukaryota</taxon>
        <taxon>Fungi</taxon>
        <taxon>Dikarya</taxon>
        <taxon>Ascomycota</taxon>
        <taxon>Saccharomycotina</taxon>
        <taxon>Saccharomycetes</taxon>
        <taxon>Phaffomycetales</taxon>
        <taxon>Wickerhamomycetaceae</taxon>
        <taxon>Wickerhamomyces</taxon>
    </lineage>
</organism>
<dbReference type="GO" id="GO:0004362">
    <property type="term" value="F:glutathione-disulfide reductase (NADPH) activity"/>
    <property type="evidence" value="ECO:0007669"/>
    <property type="project" value="UniProtKB-ARBA"/>
</dbReference>
<sequence>MATSRRSRILVLAAALLLLVFIVVSSHSNNDVTAAKSRLVKDVEQNHVPKAGTPKESVQENAGLSDTIREKSSTSDSKSDQVKVDHDVSAPSRSKNEITLSPSNNKPKPSIDVVFDPSKELQSIISMSPVVIFSKTYCGYSKALKNLLASEYEITPAPTIVELDKHVNGKELQDYIGQVSGRKTVPNLFVNGVSRGGSDDMRALHSTDSLLDSLKTWVGKGATINKINPPSNS</sequence>
<dbReference type="SUPFAM" id="SSF52833">
    <property type="entry name" value="Thioredoxin-like"/>
    <property type="match status" value="1"/>
</dbReference>
<reference evidence="7" key="2">
    <citation type="submission" date="2021-01" db="EMBL/GenBank/DDBJ databases">
        <authorList>
            <person name="Schikora-Tamarit M.A."/>
        </authorList>
    </citation>
    <scope>NUCLEOTIDE SEQUENCE</scope>
    <source>
        <strain evidence="7">CBS2887</strain>
    </source>
</reference>
<feature type="domain" description="Glutaredoxin" evidence="6">
    <location>
        <begin position="130"/>
        <end position="193"/>
    </location>
</feature>
<dbReference type="NCBIfam" id="TIGR02180">
    <property type="entry name" value="GRX_euk"/>
    <property type="match status" value="1"/>
</dbReference>
<dbReference type="PANTHER" id="PTHR45694:SF5">
    <property type="entry name" value="GLUTAREDOXIN 2"/>
    <property type="match status" value="1"/>
</dbReference>
<dbReference type="Pfam" id="PF00462">
    <property type="entry name" value="Glutaredoxin"/>
    <property type="match status" value="1"/>
</dbReference>
<accession>A0A9P8TNK2</accession>
<evidence type="ECO:0000256" key="1">
    <source>
        <dbReference type="ARBA" id="ARBA00009630"/>
    </source>
</evidence>
<dbReference type="GO" id="GO:0005796">
    <property type="term" value="C:Golgi lumen"/>
    <property type="evidence" value="ECO:0007669"/>
    <property type="project" value="TreeGrafter"/>
</dbReference>
<comment type="similarity">
    <text evidence="1">Belongs to the glutaredoxin family. Monothiol subfamily.</text>
</comment>
<feature type="compositionally biased region" description="Basic and acidic residues" evidence="4">
    <location>
        <begin position="67"/>
        <end position="88"/>
    </location>
</feature>
<dbReference type="GO" id="GO:0051537">
    <property type="term" value="F:2 iron, 2 sulfur cluster binding"/>
    <property type="evidence" value="ECO:0007669"/>
    <property type="project" value="UniProtKB-KW"/>
</dbReference>
<dbReference type="OrthoDB" id="423313at2759"/>
<dbReference type="PRINTS" id="PR00160">
    <property type="entry name" value="GLUTAREDOXIN"/>
</dbReference>
<evidence type="ECO:0000313" key="7">
    <source>
        <dbReference type="EMBL" id="KAH3686193.1"/>
    </source>
</evidence>
<feature type="signal peptide" evidence="5">
    <location>
        <begin position="1"/>
        <end position="26"/>
    </location>
</feature>
<evidence type="ECO:0000259" key="6">
    <source>
        <dbReference type="Pfam" id="PF00462"/>
    </source>
</evidence>
<dbReference type="GO" id="GO:0000324">
    <property type="term" value="C:fungal-type vacuole"/>
    <property type="evidence" value="ECO:0007669"/>
    <property type="project" value="TreeGrafter"/>
</dbReference>
<evidence type="ECO:0000313" key="8">
    <source>
        <dbReference type="Proteomes" id="UP000774326"/>
    </source>
</evidence>
<keyword evidence="2" id="KW-0001">2Fe-2S</keyword>
<comment type="caution">
    <text evidence="7">The sequence shown here is derived from an EMBL/GenBank/DDBJ whole genome shotgun (WGS) entry which is preliminary data.</text>
</comment>
<evidence type="ECO:0000256" key="3">
    <source>
        <dbReference type="ARBA" id="ARBA00023014"/>
    </source>
</evidence>